<keyword evidence="2" id="KW-1185">Reference proteome</keyword>
<dbReference type="OrthoDB" id="6190861at2"/>
<dbReference type="Proteomes" id="UP000005953">
    <property type="component" value="Unassembled WGS sequence"/>
</dbReference>
<dbReference type="AlphaFoldDB" id="A4B9B3"/>
<reference evidence="1 2" key="1">
    <citation type="submission" date="2006-02" db="EMBL/GenBank/DDBJ databases">
        <authorList>
            <person name="Pinhassi J."/>
            <person name="Pedros-Alio C."/>
            <person name="Ferriera S."/>
            <person name="Johnson J."/>
            <person name="Kravitz S."/>
            <person name="Halpern A."/>
            <person name="Remington K."/>
            <person name="Beeson K."/>
            <person name="Tran B."/>
            <person name="Rogers Y.-H."/>
            <person name="Friedman R."/>
            <person name="Venter J.C."/>
        </authorList>
    </citation>
    <scope>NUCLEOTIDE SEQUENCE [LARGE SCALE GENOMIC DNA]</scope>
    <source>
        <strain evidence="1 2">MED297</strain>
    </source>
</reference>
<evidence type="ECO:0000313" key="2">
    <source>
        <dbReference type="Proteomes" id="UP000005953"/>
    </source>
</evidence>
<dbReference type="EMBL" id="AAOE01000001">
    <property type="protein sequence ID" value="EAR11214.1"/>
    <property type="molecule type" value="Genomic_DNA"/>
</dbReference>
<proteinExistence type="predicted"/>
<organism evidence="1 2">
    <name type="scientific">Reinekea blandensis MED297</name>
    <dbReference type="NCBI Taxonomy" id="314283"/>
    <lineage>
        <taxon>Bacteria</taxon>
        <taxon>Pseudomonadati</taxon>
        <taxon>Pseudomonadota</taxon>
        <taxon>Gammaproteobacteria</taxon>
        <taxon>Oceanospirillales</taxon>
        <taxon>Saccharospirillaceae</taxon>
        <taxon>Reinekea</taxon>
    </lineage>
</organism>
<dbReference type="STRING" id="314283.MED297_20042"/>
<protein>
    <submittedName>
        <fullName evidence="1">Uncharacterized protein</fullName>
    </submittedName>
</protein>
<name>A4B9B3_9GAMM</name>
<sequence>MATPDLTPKLAMQPEGSLNKLSINSLLLDRQDPLVNTPSLCGKTLVSRQALLEILEDTGHGDAGNLRRFLGRFDPQSHRDQIVLDRYAQRFSVVINTARTASAWPGDDAYRRSLRAYWQSITTLVISGGLTSAEFGQSLAQSVEQRSQNLAVICSPWGGNTALLGLAQTAACADDILVMDFGGTGIKRAIAHRFGNRLTLLPEAKTKDFCEQGRIRKAGLMLALRQTRQLLDRPLPVAISIASYLDHGHPYRYFSSLYHGLTEDSDHLATSLHQEWLPESDLGPLLLLEHDSAAAGLAFRFREPAMMVTLGTGLGSAPCPMIKS</sequence>
<comment type="caution">
    <text evidence="1">The sequence shown here is derived from an EMBL/GenBank/DDBJ whole genome shotgun (WGS) entry which is preliminary data.</text>
</comment>
<dbReference type="RefSeq" id="WP_008044729.1">
    <property type="nucleotide sequence ID" value="NZ_CH724151.1"/>
</dbReference>
<accession>A4B9B3</accession>
<gene>
    <name evidence="1" type="ORF">MED297_20042</name>
</gene>
<evidence type="ECO:0000313" key="1">
    <source>
        <dbReference type="EMBL" id="EAR11214.1"/>
    </source>
</evidence>
<dbReference type="HOGENOM" id="CLU_857588_0_0_6"/>